<keyword evidence="1" id="KW-0175">Coiled coil</keyword>
<dbReference type="EMBL" id="BARU01026537">
    <property type="protein sequence ID" value="GAH63962.1"/>
    <property type="molecule type" value="Genomic_DNA"/>
</dbReference>
<keyword evidence="3" id="KW-0472">Membrane</keyword>
<accession>X1H3K7</accession>
<comment type="caution">
    <text evidence="4">The sequence shown here is derived from an EMBL/GenBank/DDBJ whole genome shotgun (WGS) entry which is preliminary data.</text>
</comment>
<evidence type="ECO:0000256" key="3">
    <source>
        <dbReference type="SAM" id="Phobius"/>
    </source>
</evidence>
<evidence type="ECO:0000313" key="4">
    <source>
        <dbReference type="EMBL" id="GAH63962.1"/>
    </source>
</evidence>
<evidence type="ECO:0000256" key="2">
    <source>
        <dbReference type="SAM" id="MobiDB-lite"/>
    </source>
</evidence>
<keyword evidence="3" id="KW-1133">Transmembrane helix</keyword>
<name>X1H3K7_9ZZZZ</name>
<keyword evidence="3" id="KW-0812">Transmembrane</keyword>
<organism evidence="4">
    <name type="scientific">marine sediment metagenome</name>
    <dbReference type="NCBI Taxonomy" id="412755"/>
    <lineage>
        <taxon>unclassified sequences</taxon>
        <taxon>metagenomes</taxon>
        <taxon>ecological metagenomes</taxon>
    </lineage>
</organism>
<feature type="transmembrane region" description="Helical" evidence="3">
    <location>
        <begin position="12"/>
        <end position="30"/>
    </location>
</feature>
<feature type="compositionally biased region" description="Basic and acidic residues" evidence="2">
    <location>
        <begin position="92"/>
        <end position="107"/>
    </location>
</feature>
<feature type="coiled-coil region" evidence="1">
    <location>
        <begin position="42"/>
        <end position="80"/>
    </location>
</feature>
<proteinExistence type="predicted"/>
<reference evidence="4" key="1">
    <citation type="journal article" date="2014" name="Front. Microbiol.">
        <title>High frequency of phylogenetically diverse reductive dehalogenase-homologous genes in deep subseafloor sedimentary metagenomes.</title>
        <authorList>
            <person name="Kawai M."/>
            <person name="Futagami T."/>
            <person name="Toyoda A."/>
            <person name="Takaki Y."/>
            <person name="Nishi S."/>
            <person name="Hori S."/>
            <person name="Arai W."/>
            <person name="Tsubouchi T."/>
            <person name="Morono Y."/>
            <person name="Uchiyama I."/>
            <person name="Ito T."/>
            <person name="Fujiyama A."/>
            <person name="Inagaki F."/>
            <person name="Takami H."/>
        </authorList>
    </citation>
    <scope>NUCLEOTIDE SEQUENCE</scope>
    <source>
        <strain evidence="4">Expedition CK06-06</strain>
    </source>
</reference>
<dbReference type="AlphaFoldDB" id="X1H3K7"/>
<protein>
    <submittedName>
        <fullName evidence="4">Uncharacterized protein</fullName>
    </submittedName>
</protein>
<gene>
    <name evidence="4" type="ORF">S03H2_42610</name>
</gene>
<sequence>MQESFWTILQNFGAFGLALIILGSGFWWVWKKIIEPQRKDSQEHQEKHIETLNKIIENHNRETSKHIEAEKENIKVLQELNGSLKSHNQKTSSEHQRILDEVKRNKK</sequence>
<feature type="region of interest" description="Disordered" evidence="2">
    <location>
        <begin position="84"/>
        <end position="107"/>
    </location>
</feature>
<evidence type="ECO:0000256" key="1">
    <source>
        <dbReference type="SAM" id="Coils"/>
    </source>
</evidence>